<sequence>MSFRPSTYRKKSGSRSYPAFAPHITLLTFDSSHRPPPLDAIVPPLPEGQSGIISHLCFESINEGNTYLGALSANITKTPQLMTLHSQIVETMQNTYHIPTQSRRLPHLGLFYVEEPEERKILYTELKSQNRISRNTRDNKLVLSCNGGSSLLTSFSCEEIRLVDCTSKLPEEWAVMERMSLQPPPPPVFPTPYSSVQPYNNWQTGPYGWVYSTTTWSDEAGTRAFIVARHLGADLYSKSRLGYTVFDRDQYKSTSLSPTYIPGLIPIMIPSFTNLLLALTAVISAAHAQKTTTATLYAIQPTEVANLSLEGDPNARVSVIGSDDAETTYVAVYGVSQIIGFDATVAETLGLGTTVTQTRTIVASASGYHQSMDPYTLTVPASGTREATTITFDAGIDTCRIDANGGGHCDHLQVHATTTATITWDGTAVPQFTVTSDPGNVNGASSVVPGAATLGSVLMGMMVLFVRIL</sequence>
<protein>
    <submittedName>
        <fullName evidence="1">Uncharacterized protein</fullName>
    </submittedName>
</protein>
<dbReference type="Gene3D" id="3.90.1140.10">
    <property type="entry name" value="Cyclic phosphodiesterase"/>
    <property type="match status" value="1"/>
</dbReference>
<reference evidence="1 2" key="1">
    <citation type="submission" date="2024-01" db="EMBL/GenBank/DDBJ databases">
        <title>A draft genome for a cacao thread blight-causing isolate of Paramarasmius palmivorus.</title>
        <authorList>
            <person name="Baruah I.K."/>
            <person name="Bukari Y."/>
            <person name="Amoako-Attah I."/>
            <person name="Meinhardt L.W."/>
            <person name="Bailey B.A."/>
            <person name="Cohen S.P."/>
        </authorList>
    </citation>
    <scope>NUCLEOTIDE SEQUENCE [LARGE SCALE GENOMIC DNA]</scope>
    <source>
        <strain evidence="1 2">GH-12</strain>
    </source>
</reference>
<dbReference type="Proteomes" id="UP001383192">
    <property type="component" value="Unassembled WGS sequence"/>
</dbReference>
<dbReference type="InterPro" id="IPR009097">
    <property type="entry name" value="Cyclic_Pdiesterase"/>
</dbReference>
<evidence type="ECO:0000313" key="2">
    <source>
        <dbReference type="Proteomes" id="UP001383192"/>
    </source>
</evidence>
<keyword evidence="2" id="KW-1185">Reference proteome</keyword>
<dbReference type="AlphaFoldDB" id="A0AAW0CR86"/>
<organism evidence="1 2">
    <name type="scientific">Paramarasmius palmivorus</name>
    <dbReference type="NCBI Taxonomy" id="297713"/>
    <lineage>
        <taxon>Eukaryota</taxon>
        <taxon>Fungi</taxon>
        <taxon>Dikarya</taxon>
        <taxon>Basidiomycota</taxon>
        <taxon>Agaricomycotina</taxon>
        <taxon>Agaricomycetes</taxon>
        <taxon>Agaricomycetidae</taxon>
        <taxon>Agaricales</taxon>
        <taxon>Marasmiineae</taxon>
        <taxon>Marasmiaceae</taxon>
        <taxon>Paramarasmius</taxon>
    </lineage>
</organism>
<dbReference type="EMBL" id="JAYKXP010000033">
    <property type="protein sequence ID" value="KAK7041599.1"/>
    <property type="molecule type" value="Genomic_DNA"/>
</dbReference>
<dbReference type="SUPFAM" id="SSF55144">
    <property type="entry name" value="LigT-like"/>
    <property type="match status" value="1"/>
</dbReference>
<evidence type="ECO:0000313" key="1">
    <source>
        <dbReference type="EMBL" id="KAK7041599.1"/>
    </source>
</evidence>
<gene>
    <name evidence="1" type="ORF">VNI00_009187</name>
</gene>
<accession>A0AAW0CR86</accession>
<comment type="caution">
    <text evidence="1">The sequence shown here is derived from an EMBL/GenBank/DDBJ whole genome shotgun (WGS) entry which is preliminary data.</text>
</comment>
<dbReference type="Pfam" id="PF07823">
    <property type="entry name" value="CPDase"/>
    <property type="match status" value="1"/>
</dbReference>
<dbReference type="InterPro" id="IPR012386">
    <property type="entry name" value="Cyclic-nucl_3Pdiesterase"/>
</dbReference>
<name>A0AAW0CR86_9AGAR</name>
<dbReference type="GO" id="GO:0004112">
    <property type="term" value="F:cyclic-nucleotide phosphodiesterase activity"/>
    <property type="evidence" value="ECO:0007669"/>
    <property type="project" value="InterPro"/>
</dbReference>
<proteinExistence type="predicted"/>